<feature type="transmembrane region" description="Helical" evidence="1">
    <location>
        <begin position="49"/>
        <end position="67"/>
    </location>
</feature>
<sequence>MILNGLFSATFFVVVAGLVIFALEFDDISAIALLIDLGGYINDLVSDDFNVMAIVGFVGILVLLWSVTDYRLTGATQGALGHNALKLKVLSKSGSAAT</sequence>
<dbReference type="Proteomes" id="UP000288102">
    <property type="component" value="Unassembled WGS sequence"/>
</dbReference>
<organism evidence="2 3">
    <name type="scientific">Flavobacterium cupreum</name>
    <dbReference type="NCBI Taxonomy" id="2133766"/>
    <lineage>
        <taxon>Bacteria</taxon>
        <taxon>Pseudomonadati</taxon>
        <taxon>Bacteroidota</taxon>
        <taxon>Flavobacteriia</taxon>
        <taxon>Flavobacteriales</taxon>
        <taxon>Flavobacteriaceae</taxon>
        <taxon>Flavobacterium</taxon>
    </lineage>
</organism>
<proteinExistence type="predicted"/>
<dbReference type="EMBL" id="QWDM01000088">
    <property type="protein sequence ID" value="RUT67657.1"/>
    <property type="molecule type" value="Genomic_DNA"/>
</dbReference>
<keyword evidence="1" id="KW-0812">Transmembrane</keyword>
<protein>
    <submittedName>
        <fullName evidence="2">Uncharacterized protein</fullName>
    </submittedName>
</protein>
<accession>A0A434A002</accession>
<evidence type="ECO:0000313" key="2">
    <source>
        <dbReference type="EMBL" id="RUT67657.1"/>
    </source>
</evidence>
<evidence type="ECO:0000313" key="3">
    <source>
        <dbReference type="Proteomes" id="UP000288102"/>
    </source>
</evidence>
<evidence type="ECO:0000256" key="1">
    <source>
        <dbReference type="SAM" id="Phobius"/>
    </source>
</evidence>
<comment type="caution">
    <text evidence="2">The sequence shown here is derived from an EMBL/GenBank/DDBJ whole genome shotgun (WGS) entry which is preliminary data.</text>
</comment>
<keyword evidence="1" id="KW-1133">Transmembrane helix</keyword>
<gene>
    <name evidence="2" type="ORF">D0817_25300</name>
</gene>
<name>A0A434A002_9FLAO</name>
<feature type="non-terminal residue" evidence="2">
    <location>
        <position position="98"/>
    </location>
</feature>
<keyword evidence="1" id="KW-0472">Membrane</keyword>
<dbReference type="AlphaFoldDB" id="A0A434A002"/>
<keyword evidence="3" id="KW-1185">Reference proteome</keyword>
<reference evidence="3" key="1">
    <citation type="journal article" date="2019" name="Syst. Appl. Microbiol.">
        <title>Flavobacterium circumlabens sp. nov. and Flavobacterium cupreum sp. nov., two psychrotrophic species isolated from Antarctic environmental samples.</title>
        <authorList>
            <person name="Kralova S."/>
            <person name="Busse H.-J."/>
            <person name="Svec P."/>
            <person name="Maslanova I."/>
            <person name="Stankova E."/>
            <person name="Bartak M."/>
            <person name="Sedlacek I."/>
        </authorList>
    </citation>
    <scope>NUCLEOTIDE SEQUENCE [LARGE SCALE GENOMIC DNA]</scope>
    <source>
        <strain evidence="3">CCM 8825</strain>
    </source>
</reference>
<feature type="transmembrane region" description="Helical" evidence="1">
    <location>
        <begin position="6"/>
        <end position="37"/>
    </location>
</feature>